<keyword evidence="5" id="KW-0325">Glycoprotein</keyword>
<evidence type="ECO:0000256" key="5">
    <source>
        <dbReference type="ARBA" id="ARBA00023180"/>
    </source>
</evidence>
<comment type="subcellular location">
    <subcellularLocation>
        <location evidence="1">Secreted</location>
    </subcellularLocation>
</comment>
<sequence length="131" mass="15265">MIDVLEKQDEYLPLFSCLEYKLKRRIPFNYALWGCYDAHPLPMGTKRLIEECFNTELGDQLQEEAGRVTNSVWPDVKKSVPWLVFNGVSLRVLQEKFKIIPKLLCEWYQGDKKIPYCAENANIMSSCINTV</sequence>
<organism evidence="6 7">
    <name type="scientific">Oesophagostomum dentatum</name>
    <name type="common">Nodular worm</name>
    <dbReference type="NCBI Taxonomy" id="61180"/>
    <lineage>
        <taxon>Eukaryota</taxon>
        <taxon>Metazoa</taxon>
        <taxon>Ecdysozoa</taxon>
        <taxon>Nematoda</taxon>
        <taxon>Chromadorea</taxon>
        <taxon>Rhabditida</taxon>
        <taxon>Rhabditina</taxon>
        <taxon>Rhabditomorpha</taxon>
        <taxon>Strongyloidea</taxon>
        <taxon>Strongylidae</taxon>
        <taxon>Oesophagostomum</taxon>
    </lineage>
</organism>
<gene>
    <name evidence="6" type="ORF">OESDEN_03167</name>
</gene>
<dbReference type="PANTHER" id="PTHR13234:SF8">
    <property type="entry name" value="GAMMA-INTERFERON-INDUCIBLE LYSOSOMAL THIOL REDUCTASE"/>
    <property type="match status" value="1"/>
</dbReference>
<evidence type="ECO:0000256" key="1">
    <source>
        <dbReference type="ARBA" id="ARBA00004613"/>
    </source>
</evidence>
<dbReference type="AlphaFoldDB" id="A0A0B1TLZ6"/>
<dbReference type="GO" id="GO:0016671">
    <property type="term" value="F:oxidoreductase activity, acting on a sulfur group of donors, disulfide as acceptor"/>
    <property type="evidence" value="ECO:0007669"/>
    <property type="project" value="InterPro"/>
</dbReference>
<dbReference type="InterPro" id="IPR004911">
    <property type="entry name" value="Interferon-induced_GILT"/>
</dbReference>
<protein>
    <submittedName>
        <fullName evidence="6">Uncharacterized protein</fullName>
    </submittedName>
</protein>
<dbReference type="EMBL" id="KN549571">
    <property type="protein sequence ID" value="KHJ96852.1"/>
    <property type="molecule type" value="Genomic_DNA"/>
</dbReference>
<comment type="similarity">
    <text evidence="2">Belongs to the GILT family.</text>
</comment>
<keyword evidence="4" id="KW-0732">Signal</keyword>
<evidence type="ECO:0000256" key="2">
    <source>
        <dbReference type="ARBA" id="ARBA00005679"/>
    </source>
</evidence>
<dbReference type="PANTHER" id="PTHR13234">
    <property type="entry name" value="GAMMA-INTERFERON INDUCIBLE LYSOSOMAL THIOL REDUCTASE GILT"/>
    <property type="match status" value="1"/>
</dbReference>
<name>A0A0B1TLZ6_OESDE</name>
<keyword evidence="3" id="KW-0964">Secreted</keyword>
<evidence type="ECO:0000256" key="4">
    <source>
        <dbReference type="ARBA" id="ARBA00022729"/>
    </source>
</evidence>
<proteinExistence type="inferred from homology"/>
<dbReference type="OrthoDB" id="958254at2759"/>
<evidence type="ECO:0000313" key="7">
    <source>
        <dbReference type="Proteomes" id="UP000053660"/>
    </source>
</evidence>
<evidence type="ECO:0000313" key="6">
    <source>
        <dbReference type="EMBL" id="KHJ96852.1"/>
    </source>
</evidence>
<reference evidence="6 7" key="1">
    <citation type="submission" date="2014-03" db="EMBL/GenBank/DDBJ databases">
        <title>Draft genome of the hookworm Oesophagostomum dentatum.</title>
        <authorList>
            <person name="Mitreva M."/>
        </authorList>
    </citation>
    <scope>NUCLEOTIDE SEQUENCE [LARGE SCALE GENOMIC DNA]</scope>
    <source>
        <strain evidence="6 7">OD-Hann</strain>
    </source>
</reference>
<evidence type="ECO:0000256" key="3">
    <source>
        <dbReference type="ARBA" id="ARBA00022525"/>
    </source>
</evidence>
<dbReference type="Proteomes" id="UP000053660">
    <property type="component" value="Unassembled WGS sequence"/>
</dbReference>
<keyword evidence="7" id="KW-1185">Reference proteome</keyword>
<accession>A0A0B1TLZ6</accession>
<dbReference type="GO" id="GO:0005576">
    <property type="term" value="C:extracellular region"/>
    <property type="evidence" value="ECO:0007669"/>
    <property type="project" value="UniProtKB-SubCell"/>
</dbReference>